<keyword evidence="8" id="KW-1133">Transmembrane helix</keyword>
<dbReference type="InterPro" id="IPR018252">
    <property type="entry name" value="Annexin_repeat_CS"/>
</dbReference>
<feature type="binding site" evidence="6">
    <location>
        <position position="285"/>
    </location>
    <ligand>
        <name>Ca(2+)</name>
        <dbReference type="ChEBI" id="CHEBI:29108"/>
        <label>1</label>
    </ligand>
</feature>
<name>A0AAV8CBW4_9POAL</name>
<dbReference type="Proteomes" id="UP001140206">
    <property type="component" value="Chromosome 5"/>
</dbReference>
<evidence type="ECO:0000313" key="9">
    <source>
        <dbReference type="EMBL" id="KAJ4752860.1"/>
    </source>
</evidence>
<dbReference type="GO" id="GO:0001786">
    <property type="term" value="F:phosphatidylserine binding"/>
    <property type="evidence" value="ECO:0007669"/>
    <property type="project" value="TreeGrafter"/>
</dbReference>
<dbReference type="PRINTS" id="PR00196">
    <property type="entry name" value="ANNEXIN"/>
</dbReference>
<dbReference type="InterPro" id="IPR001464">
    <property type="entry name" value="Annexin"/>
</dbReference>
<feature type="binding site" evidence="6">
    <location>
        <position position="333"/>
    </location>
    <ligand>
        <name>Ca(2+)</name>
        <dbReference type="ChEBI" id="CHEBI:29108"/>
        <label>1</label>
    </ligand>
</feature>
<dbReference type="PROSITE" id="PS51897">
    <property type="entry name" value="ANNEXIN_2"/>
    <property type="match status" value="4"/>
</dbReference>
<dbReference type="PANTHER" id="PTHR10502:SF104">
    <property type="entry name" value="ANNEXIN D1"/>
    <property type="match status" value="1"/>
</dbReference>
<dbReference type="Pfam" id="PF00191">
    <property type="entry name" value="Annexin"/>
    <property type="match status" value="4"/>
</dbReference>
<dbReference type="GO" id="GO:0009409">
    <property type="term" value="P:response to cold"/>
    <property type="evidence" value="ECO:0007669"/>
    <property type="project" value="TreeGrafter"/>
</dbReference>
<keyword evidence="8" id="KW-0812">Transmembrane</keyword>
<dbReference type="GO" id="GO:0005886">
    <property type="term" value="C:plasma membrane"/>
    <property type="evidence" value="ECO:0007669"/>
    <property type="project" value="TreeGrafter"/>
</dbReference>
<feature type="binding site" evidence="6">
    <location>
        <position position="328"/>
    </location>
    <ligand>
        <name>Ca(2+)</name>
        <dbReference type="ChEBI" id="CHEBI:29108"/>
        <label>1</label>
    </ligand>
</feature>
<dbReference type="InterPro" id="IPR009118">
    <property type="entry name" value="AnnexinD_plant"/>
</dbReference>
<gene>
    <name evidence="9" type="ORF">LUZ62_087265</name>
</gene>
<keyword evidence="4 7" id="KW-0041">Annexin</keyword>
<feature type="binding site" evidence="6">
    <location>
        <position position="24"/>
    </location>
    <ligand>
        <name>Ca(2+)</name>
        <dbReference type="ChEBI" id="CHEBI:29108"/>
        <label>1</label>
    </ligand>
</feature>
<dbReference type="EMBL" id="JAMFTS010000005">
    <property type="protein sequence ID" value="KAJ4752860.1"/>
    <property type="molecule type" value="Genomic_DNA"/>
</dbReference>
<dbReference type="GO" id="GO:0009414">
    <property type="term" value="P:response to water deprivation"/>
    <property type="evidence" value="ECO:0007669"/>
    <property type="project" value="TreeGrafter"/>
</dbReference>
<feature type="binding site" evidence="6">
    <location>
        <position position="287"/>
    </location>
    <ligand>
        <name>Ca(2+)</name>
        <dbReference type="ChEBI" id="CHEBI:29108"/>
        <label>1</label>
    </ligand>
</feature>
<dbReference type="SUPFAM" id="SSF47874">
    <property type="entry name" value="Annexin"/>
    <property type="match status" value="1"/>
</dbReference>
<dbReference type="FunFam" id="1.10.220.10:FF:000001">
    <property type="entry name" value="Annexin"/>
    <property type="match status" value="1"/>
</dbReference>
<proteinExistence type="inferred from homology"/>
<keyword evidence="8" id="KW-0472">Membrane</keyword>
<evidence type="ECO:0000256" key="3">
    <source>
        <dbReference type="ARBA" id="ARBA00022837"/>
    </source>
</evidence>
<dbReference type="PROSITE" id="PS00223">
    <property type="entry name" value="ANNEXIN_1"/>
    <property type="match status" value="1"/>
</dbReference>
<evidence type="ECO:0000256" key="5">
    <source>
        <dbReference type="ARBA" id="ARBA00023302"/>
    </source>
</evidence>
<evidence type="ECO:0000256" key="2">
    <source>
        <dbReference type="ARBA" id="ARBA00022737"/>
    </source>
</evidence>
<evidence type="ECO:0000256" key="6">
    <source>
        <dbReference type="PIRSR" id="PIRSR609118-1"/>
    </source>
</evidence>
<feature type="binding site" evidence="6">
    <location>
        <position position="26"/>
    </location>
    <ligand>
        <name>Ca(2+)</name>
        <dbReference type="ChEBI" id="CHEBI:29108"/>
        <label>1</label>
    </ligand>
</feature>
<dbReference type="Gene3D" id="1.10.220.10">
    <property type="entry name" value="Annexin"/>
    <property type="match status" value="4"/>
</dbReference>
<dbReference type="InterPro" id="IPR037104">
    <property type="entry name" value="Annexin_sf"/>
</dbReference>
<comment type="caution">
    <text evidence="9">The sequence shown here is derived from an EMBL/GenBank/DDBJ whole genome shotgun (WGS) entry which is preliminary data.</text>
</comment>
<keyword evidence="2 7" id="KW-0677">Repeat</keyword>
<feature type="binding site" evidence="6">
    <location>
        <position position="28"/>
    </location>
    <ligand>
        <name>Ca(2+)</name>
        <dbReference type="ChEBI" id="CHEBI:29108"/>
        <label>1</label>
    </ligand>
</feature>
<comment type="domain">
    <text evidence="7">A pair of annexin repeats may form one binding site for calcium and phospholipid.</text>
</comment>
<comment type="similarity">
    <text evidence="7">Belongs to the annexin family.</text>
</comment>
<dbReference type="GO" id="GO:0005737">
    <property type="term" value="C:cytoplasm"/>
    <property type="evidence" value="ECO:0007669"/>
    <property type="project" value="TreeGrafter"/>
</dbReference>
<feature type="transmembrane region" description="Helical" evidence="8">
    <location>
        <begin position="222"/>
        <end position="241"/>
    </location>
</feature>
<evidence type="ECO:0000256" key="8">
    <source>
        <dbReference type="SAM" id="Phobius"/>
    </source>
</evidence>
<keyword evidence="1 6" id="KW-0479">Metal-binding</keyword>
<evidence type="ECO:0000256" key="7">
    <source>
        <dbReference type="RuleBase" id="RU003540"/>
    </source>
</evidence>
<sequence length="345" mass="39436">MATLRVPPAVPSPQEDCEQLHKAFEGWGTNEKLIISVLAHRNAAQRKAIREAYQATYGKDLLESLLHETHGDFEKIVLLWTLEPSERDALLANEAATKWHPTNRVLIEIACARSSQDLFTVRCAYHKQYKRSLEEDVAAHTKADFRKLLLPLVSAYRYEGEEVNMHLAKSEAKLLHDKISEKAYSDEEVIRVLTTRSKPQLIATFNQYNNEFGNPINKVLKIIYFFFFFLSTHSLILSLALNISSSQDLKSDPKDDYLAALRAVVRLICCPEKYFEKVIRLSLNKLGTDETALTRIVATRAEVDLKLIKEVYQSRNSVPLENAVKHDTHRHYEDMLLALLGSDQN</sequence>
<dbReference type="GO" id="GO:0005544">
    <property type="term" value="F:calcium-dependent phospholipid binding"/>
    <property type="evidence" value="ECO:0007669"/>
    <property type="project" value="UniProtKB-KW"/>
</dbReference>
<dbReference type="AlphaFoldDB" id="A0AAV8CBW4"/>
<dbReference type="GO" id="GO:0005509">
    <property type="term" value="F:calcium ion binding"/>
    <property type="evidence" value="ECO:0007669"/>
    <property type="project" value="InterPro"/>
</dbReference>
<dbReference type="InterPro" id="IPR018502">
    <property type="entry name" value="Annexin_repeat"/>
</dbReference>
<dbReference type="FunFam" id="1.10.220.10:FF:000008">
    <property type="entry name" value="Annexin"/>
    <property type="match status" value="1"/>
</dbReference>
<keyword evidence="5 7" id="KW-0111">Calcium/phospholipid-binding</keyword>
<dbReference type="GO" id="GO:0009408">
    <property type="term" value="P:response to heat"/>
    <property type="evidence" value="ECO:0007669"/>
    <property type="project" value="TreeGrafter"/>
</dbReference>
<reference evidence="9" key="1">
    <citation type="submission" date="2022-08" db="EMBL/GenBank/DDBJ databases">
        <authorList>
            <person name="Marques A."/>
        </authorList>
    </citation>
    <scope>NUCLEOTIDE SEQUENCE</scope>
    <source>
        <strain evidence="9">RhyPub2mFocal</strain>
        <tissue evidence="9">Leaves</tissue>
    </source>
</reference>
<feature type="binding site" evidence="6">
    <location>
        <position position="327"/>
    </location>
    <ligand>
        <name>Ca(2+)</name>
        <dbReference type="ChEBI" id="CHEBI:29108"/>
        <label>1</label>
    </ligand>
</feature>
<evidence type="ECO:0000256" key="1">
    <source>
        <dbReference type="ARBA" id="ARBA00022723"/>
    </source>
</evidence>
<evidence type="ECO:0000313" key="10">
    <source>
        <dbReference type="Proteomes" id="UP001140206"/>
    </source>
</evidence>
<dbReference type="SMART" id="SM00335">
    <property type="entry name" value="ANX"/>
    <property type="match status" value="3"/>
</dbReference>
<dbReference type="FunFam" id="1.10.220.10:FF:000006">
    <property type="entry name" value="Annexin"/>
    <property type="match status" value="1"/>
</dbReference>
<dbReference type="PRINTS" id="PR01814">
    <property type="entry name" value="ANNEXINPLANT"/>
</dbReference>
<dbReference type="PANTHER" id="PTHR10502">
    <property type="entry name" value="ANNEXIN"/>
    <property type="match status" value="1"/>
</dbReference>
<organism evidence="9 10">
    <name type="scientific">Rhynchospora pubera</name>
    <dbReference type="NCBI Taxonomy" id="906938"/>
    <lineage>
        <taxon>Eukaryota</taxon>
        <taxon>Viridiplantae</taxon>
        <taxon>Streptophyta</taxon>
        <taxon>Embryophyta</taxon>
        <taxon>Tracheophyta</taxon>
        <taxon>Spermatophyta</taxon>
        <taxon>Magnoliopsida</taxon>
        <taxon>Liliopsida</taxon>
        <taxon>Poales</taxon>
        <taxon>Cyperaceae</taxon>
        <taxon>Cyperoideae</taxon>
        <taxon>Rhynchosporeae</taxon>
        <taxon>Rhynchospora</taxon>
    </lineage>
</organism>
<feature type="binding site" evidence="6">
    <location>
        <position position="68"/>
    </location>
    <ligand>
        <name>Ca(2+)</name>
        <dbReference type="ChEBI" id="CHEBI:29108"/>
        <label>1</label>
    </ligand>
</feature>
<dbReference type="GO" id="GO:0009651">
    <property type="term" value="P:response to salt stress"/>
    <property type="evidence" value="ECO:0007669"/>
    <property type="project" value="TreeGrafter"/>
</dbReference>
<keyword evidence="10" id="KW-1185">Reference proteome</keyword>
<evidence type="ECO:0000256" key="4">
    <source>
        <dbReference type="ARBA" id="ARBA00023216"/>
    </source>
</evidence>
<keyword evidence="3 6" id="KW-0106">Calcium</keyword>
<protein>
    <recommendedName>
        <fullName evidence="7">Annexin</fullName>
    </recommendedName>
</protein>
<accession>A0AAV8CBW4</accession>